<gene>
    <name evidence="4" type="ORF">NP493_1326g00001</name>
</gene>
<feature type="domain" description="WAP" evidence="3">
    <location>
        <begin position="21"/>
        <end position="67"/>
    </location>
</feature>
<evidence type="ECO:0000313" key="5">
    <source>
        <dbReference type="Proteomes" id="UP001209878"/>
    </source>
</evidence>
<feature type="signal peptide" evidence="2">
    <location>
        <begin position="1"/>
        <end position="25"/>
    </location>
</feature>
<dbReference type="GO" id="GO:0005576">
    <property type="term" value="C:extracellular region"/>
    <property type="evidence" value="ECO:0007669"/>
    <property type="project" value="InterPro"/>
</dbReference>
<protein>
    <recommendedName>
        <fullName evidence="3">WAP domain-containing protein</fullName>
    </recommendedName>
</protein>
<keyword evidence="5" id="KW-1185">Reference proteome</keyword>
<evidence type="ECO:0000259" key="3">
    <source>
        <dbReference type="PROSITE" id="PS51390"/>
    </source>
</evidence>
<dbReference type="Proteomes" id="UP001209878">
    <property type="component" value="Unassembled WGS sequence"/>
</dbReference>
<dbReference type="SMART" id="SM00217">
    <property type="entry name" value="WAP"/>
    <property type="match status" value="1"/>
</dbReference>
<name>A0AAD9NDG2_RIDPI</name>
<feature type="chain" id="PRO_5041911136" description="WAP domain-containing protein" evidence="2">
    <location>
        <begin position="26"/>
        <end position="364"/>
    </location>
</feature>
<dbReference type="Gene3D" id="4.10.75.10">
    <property type="entry name" value="Elafin-like"/>
    <property type="match status" value="1"/>
</dbReference>
<evidence type="ECO:0000256" key="1">
    <source>
        <dbReference type="SAM" id="MobiDB-lite"/>
    </source>
</evidence>
<organism evidence="4 5">
    <name type="scientific">Ridgeia piscesae</name>
    <name type="common">Tubeworm</name>
    <dbReference type="NCBI Taxonomy" id="27915"/>
    <lineage>
        <taxon>Eukaryota</taxon>
        <taxon>Metazoa</taxon>
        <taxon>Spiralia</taxon>
        <taxon>Lophotrochozoa</taxon>
        <taxon>Annelida</taxon>
        <taxon>Polychaeta</taxon>
        <taxon>Sedentaria</taxon>
        <taxon>Canalipalpata</taxon>
        <taxon>Sabellida</taxon>
        <taxon>Siboglinidae</taxon>
        <taxon>Ridgeia</taxon>
    </lineage>
</organism>
<dbReference type="InterPro" id="IPR036645">
    <property type="entry name" value="Elafin-like_sf"/>
</dbReference>
<dbReference type="PROSITE" id="PS51390">
    <property type="entry name" value="WAP"/>
    <property type="match status" value="1"/>
</dbReference>
<dbReference type="GO" id="GO:0030414">
    <property type="term" value="F:peptidase inhibitor activity"/>
    <property type="evidence" value="ECO:0007669"/>
    <property type="project" value="InterPro"/>
</dbReference>
<evidence type="ECO:0000313" key="4">
    <source>
        <dbReference type="EMBL" id="KAK2166222.1"/>
    </source>
</evidence>
<dbReference type="EMBL" id="JAODUO010001327">
    <property type="protein sequence ID" value="KAK2166222.1"/>
    <property type="molecule type" value="Genomic_DNA"/>
</dbReference>
<sequence>MMTTRVLLLAGVCVLTLCVPAASHAARCPAVEAGNATCAALCPDTVNCPSSQKCCSNGCGHVCMTPTGRTTVIVQLTTDFPWKNEYSTRWGQATIRYILSVTIAQFQKELSHEYLDNPDSPTPDFNLVKDGNRVAVQMAFSHTDTVSRPEVVESRIAWLLAQKYKTTASSSYVIGNVKAIVRSTSGQKLSVKILTVCSIFNAKATCRHGGICVNNDGFPACRYCSIFNARSCISGICLTMTDSDDHEDSRGFHTGKSDSGGSHDSDGEDRDHGSNEDSGDGSRPQLPQPPQLPAWLGGHGGNGSGWFPSFPGFPSFPPQVPTSHPGPSRCQPQRATECIHRLQTSIERAKLPKSTRGSLEALCR</sequence>
<proteinExistence type="predicted"/>
<dbReference type="SUPFAM" id="SSF57256">
    <property type="entry name" value="Elafin-like"/>
    <property type="match status" value="1"/>
</dbReference>
<evidence type="ECO:0000256" key="2">
    <source>
        <dbReference type="SAM" id="SignalP"/>
    </source>
</evidence>
<dbReference type="Pfam" id="PF00095">
    <property type="entry name" value="WAP"/>
    <property type="match status" value="1"/>
</dbReference>
<dbReference type="InterPro" id="IPR008197">
    <property type="entry name" value="WAP_dom"/>
</dbReference>
<keyword evidence="2" id="KW-0732">Signal</keyword>
<feature type="region of interest" description="Disordered" evidence="1">
    <location>
        <begin position="244"/>
        <end position="334"/>
    </location>
</feature>
<comment type="caution">
    <text evidence="4">The sequence shown here is derived from an EMBL/GenBank/DDBJ whole genome shotgun (WGS) entry which is preliminary data.</text>
</comment>
<dbReference type="CDD" id="cd00199">
    <property type="entry name" value="WAP"/>
    <property type="match status" value="1"/>
</dbReference>
<reference evidence="4" key="1">
    <citation type="journal article" date="2023" name="Mol. Biol. Evol.">
        <title>Third-Generation Sequencing Reveals the Adaptive Role of the Epigenome in Three Deep-Sea Polychaetes.</title>
        <authorList>
            <person name="Perez M."/>
            <person name="Aroh O."/>
            <person name="Sun Y."/>
            <person name="Lan Y."/>
            <person name="Juniper S.K."/>
            <person name="Young C.R."/>
            <person name="Angers B."/>
            <person name="Qian P.Y."/>
        </authorList>
    </citation>
    <scope>NUCLEOTIDE SEQUENCE</scope>
    <source>
        <strain evidence="4">R07B-5</strain>
    </source>
</reference>
<dbReference type="AlphaFoldDB" id="A0AAD9NDG2"/>
<accession>A0AAD9NDG2</accession>
<feature type="compositionally biased region" description="Basic and acidic residues" evidence="1">
    <location>
        <begin position="261"/>
        <end position="275"/>
    </location>
</feature>